<dbReference type="PROSITE" id="PS51257">
    <property type="entry name" value="PROKAR_LIPOPROTEIN"/>
    <property type="match status" value="1"/>
</dbReference>
<dbReference type="Proteomes" id="UP000184432">
    <property type="component" value="Unassembled WGS sequence"/>
</dbReference>
<evidence type="ECO:0000313" key="1">
    <source>
        <dbReference type="EMBL" id="SHI68414.1"/>
    </source>
</evidence>
<proteinExistence type="predicted"/>
<evidence type="ECO:0008006" key="3">
    <source>
        <dbReference type="Google" id="ProtNLM"/>
    </source>
</evidence>
<sequence length="209" mass="23936">MKTQNLKLRYLFVLSILFALFFTVSCEKEEDTFEPPVEAVETTENLDDTGKIYPLLDRPDFRPPNIPQPPAFDAHCVVRLAYLSYLRRCPENAQVVNGWIQVLLTQGFDDLAKGFITSNEASVKWNSQYHSYLSRNNLNSVEVHKFIYIAYRGLLLREPDVNGGKGWTNVFYDRGIRAVANGIGNSAEFRRRLNNIQTECNNAANQCTY</sequence>
<dbReference type="AlphaFoldDB" id="A0A1M6D5N8"/>
<evidence type="ECO:0000313" key="2">
    <source>
        <dbReference type="Proteomes" id="UP000184432"/>
    </source>
</evidence>
<protein>
    <recommendedName>
        <fullName evidence="3">DUF4214 domain-containing protein</fullName>
    </recommendedName>
</protein>
<accession>A0A1M6D5N8</accession>
<dbReference type="RefSeq" id="WP_073315225.1">
    <property type="nucleotide sequence ID" value="NZ_FQYP01000002.1"/>
</dbReference>
<dbReference type="EMBL" id="FQYP01000002">
    <property type="protein sequence ID" value="SHI68414.1"/>
    <property type="molecule type" value="Genomic_DNA"/>
</dbReference>
<name>A0A1M6D5N8_9FLAO</name>
<dbReference type="OrthoDB" id="1425764at2"/>
<reference evidence="2" key="1">
    <citation type="submission" date="2016-11" db="EMBL/GenBank/DDBJ databases">
        <authorList>
            <person name="Varghese N."/>
            <person name="Submissions S."/>
        </authorList>
    </citation>
    <scope>NUCLEOTIDE SEQUENCE [LARGE SCALE GENOMIC DNA]</scope>
    <source>
        <strain evidence="2">DSM 22623</strain>
    </source>
</reference>
<keyword evidence="2" id="KW-1185">Reference proteome</keyword>
<gene>
    <name evidence="1" type="ORF">SAMN04488508_102443</name>
</gene>
<organism evidence="1 2">
    <name type="scientific">Aquimarina spongiae</name>
    <dbReference type="NCBI Taxonomy" id="570521"/>
    <lineage>
        <taxon>Bacteria</taxon>
        <taxon>Pseudomonadati</taxon>
        <taxon>Bacteroidota</taxon>
        <taxon>Flavobacteriia</taxon>
        <taxon>Flavobacteriales</taxon>
        <taxon>Flavobacteriaceae</taxon>
        <taxon>Aquimarina</taxon>
    </lineage>
</organism>